<comment type="caution">
    <text evidence="2">The sequence shown here is derived from an EMBL/GenBank/DDBJ whole genome shotgun (WGS) entry which is preliminary data.</text>
</comment>
<accession>A0A1A3TUM8</accession>
<feature type="region of interest" description="Disordered" evidence="1">
    <location>
        <begin position="137"/>
        <end position="156"/>
    </location>
</feature>
<sequence length="331" mass="36437">MQMLDHLYDKLMIDEQWSVRRERGFTWWGYRLAQHIEVSPPIRSHDLDVCIVRIWTEVARDVDPATDPAELLAAVNMQSTMSALVWDPKTATITECCTAVVHAENAAWLWKILMTAAVLQNTAAHSRAHAIADACGGTPAASNHPTSGERPELDDMLNSPEHVIAPVGAEESRFTGALAEGLGKFAWEMGWYGSSDETGIVCEVPYTGNRPLILQDAHAPDTARETALVRIFTDQPHPEFGNGALVLMQLPVNPGAEESTKLANRLNIIESHGDLSTPLLGAWCPDMSREDHDGLAFCSFLPNVLARPGLLENQIVYQAARAQFALRQLQN</sequence>
<protein>
    <submittedName>
        <fullName evidence="2">Uncharacterized protein</fullName>
    </submittedName>
</protein>
<dbReference type="Proteomes" id="UP000093759">
    <property type="component" value="Unassembled WGS sequence"/>
</dbReference>
<evidence type="ECO:0000256" key="1">
    <source>
        <dbReference type="SAM" id="MobiDB-lite"/>
    </source>
</evidence>
<gene>
    <name evidence="2" type="ORF">A5648_05870</name>
</gene>
<dbReference type="AlphaFoldDB" id="A0A1A3TUM8"/>
<reference evidence="3" key="1">
    <citation type="submission" date="2016-06" db="EMBL/GenBank/DDBJ databases">
        <authorList>
            <person name="Sutton G."/>
            <person name="Brinkac L."/>
            <person name="Sanka R."/>
            <person name="Adams M."/>
            <person name="Lau E."/>
            <person name="Garcia-Basteiro A."/>
            <person name="Lopez-Varela E."/>
            <person name="Palencia S."/>
        </authorList>
    </citation>
    <scope>NUCLEOTIDE SEQUENCE [LARGE SCALE GENOMIC DNA]</scope>
    <source>
        <strain evidence="3">1274684.2</strain>
    </source>
</reference>
<evidence type="ECO:0000313" key="2">
    <source>
        <dbReference type="EMBL" id="OBK86348.1"/>
    </source>
</evidence>
<evidence type="ECO:0000313" key="3">
    <source>
        <dbReference type="Proteomes" id="UP000093759"/>
    </source>
</evidence>
<proteinExistence type="predicted"/>
<organism evidence="2 3">
    <name type="scientific">Mycolicibacter sinensis (strain JDM601)</name>
    <name type="common">Mycobacterium sinense</name>
    <dbReference type="NCBI Taxonomy" id="875328"/>
    <lineage>
        <taxon>Bacteria</taxon>
        <taxon>Bacillati</taxon>
        <taxon>Actinomycetota</taxon>
        <taxon>Actinomycetes</taxon>
        <taxon>Mycobacteriales</taxon>
        <taxon>Mycobacteriaceae</taxon>
        <taxon>Mycolicibacter</taxon>
    </lineage>
</organism>
<name>A0A1A3TUM8_MYCSD</name>
<dbReference type="EMBL" id="LZMF01000093">
    <property type="protein sequence ID" value="OBK86348.1"/>
    <property type="molecule type" value="Genomic_DNA"/>
</dbReference>